<dbReference type="Pfam" id="PF04116">
    <property type="entry name" value="FA_hydroxylase"/>
    <property type="match status" value="1"/>
</dbReference>
<dbReference type="STRING" id="1179773.BN6_51250"/>
<dbReference type="PANTHER" id="PTHR11863">
    <property type="entry name" value="STEROL DESATURASE"/>
    <property type="match status" value="1"/>
</dbReference>
<protein>
    <submittedName>
        <fullName evidence="7">Fatty acid hydroxylase</fullName>
    </submittedName>
</protein>
<dbReference type="Proteomes" id="UP000006281">
    <property type="component" value="Chromosome"/>
</dbReference>
<feature type="transmembrane region" description="Helical" evidence="5">
    <location>
        <begin position="106"/>
        <end position="127"/>
    </location>
</feature>
<evidence type="ECO:0000259" key="6">
    <source>
        <dbReference type="Pfam" id="PF04116"/>
    </source>
</evidence>
<dbReference type="PATRIC" id="fig|1179773.3.peg.5151"/>
<name>K0K213_SACES</name>
<reference evidence="7 8" key="1">
    <citation type="journal article" date="2012" name="BMC Genomics">
        <title>Complete genome sequence of Saccharothrix espanaensis DSM 44229T and comparison to the other completely sequenced Pseudonocardiaceae.</title>
        <authorList>
            <person name="Strobel T."/>
            <person name="Al-Dilaimi A."/>
            <person name="Blom J."/>
            <person name="Gessner A."/>
            <person name="Kalinowski J."/>
            <person name="Luzhetska M."/>
            <person name="Puhler A."/>
            <person name="Szczepanowski R."/>
            <person name="Bechthold A."/>
            <person name="Ruckert C."/>
        </authorList>
    </citation>
    <scope>NUCLEOTIDE SEQUENCE [LARGE SCALE GENOMIC DNA]</scope>
    <source>
        <strain evidence="8">ATCC 51144 / DSM 44229 / JCM 9112 / NBRC 15066 / NRRL 15764</strain>
    </source>
</reference>
<evidence type="ECO:0000256" key="4">
    <source>
        <dbReference type="ARBA" id="ARBA00023136"/>
    </source>
</evidence>
<dbReference type="EMBL" id="HE804045">
    <property type="protein sequence ID" value="CCH32391.1"/>
    <property type="molecule type" value="Genomic_DNA"/>
</dbReference>
<dbReference type="HOGENOM" id="CLU_033631_3_2_11"/>
<feature type="transmembrane region" description="Helical" evidence="5">
    <location>
        <begin position="78"/>
        <end position="100"/>
    </location>
</feature>
<keyword evidence="8" id="KW-1185">Reference proteome</keyword>
<dbReference type="InterPro" id="IPR006694">
    <property type="entry name" value="Fatty_acid_hydroxylase"/>
</dbReference>
<evidence type="ECO:0000256" key="3">
    <source>
        <dbReference type="ARBA" id="ARBA00022989"/>
    </source>
</evidence>
<dbReference type="GO" id="GO:0016020">
    <property type="term" value="C:membrane"/>
    <property type="evidence" value="ECO:0007669"/>
    <property type="project" value="UniProtKB-SubCell"/>
</dbReference>
<evidence type="ECO:0000256" key="1">
    <source>
        <dbReference type="ARBA" id="ARBA00004370"/>
    </source>
</evidence>
<dbReference type="RefSeq" id="WP_015102503.1">
    <property type="nucleotide sequence ID" value="NC_019673.1"/>
</dbReference>
<feature type="transmembrane region" description="Helical" evidence="5">
    <location>
        <begin position="33"/>
        <end position="49"/>
    </location>
</feature>
<keyword evidence="4 5" id="KW-0472">Membrane</keyword>
<feature type="domain" description="Fatty acid hydroxylase" evidence="6">
    <location>
        <begin position="111"/>
        <end position="244"/>
    </location>
</feature>
<organism evidence="7 8">
    <name type="scientific">Saccharothrix espanaensis (strain ATCC 51144 / DSM 44229 / JCM 9112 / NBRC 15066 / NRRL 15764)</name>
    <dbReference type="NCBI Taxonomy" id="1179773"/>
    <lineage>
        <taxon>Bacteria</taxon>
        <taxon>Bacillati</taxon>
        <taxon>Actinomycetota</taxon>
        <taxon>Actinomycetes</taxon>
        <taxon>Pseudonocardiales</taxon>
        <taxon>Pseudonocardiaceae</taxon>
        <taxon>Saccharothrix</taxon>
    </lineage>
</organism>
<dbReference type="AlphaFoldDB" id="K0K213"/>
<keyword evidence="2 5" id="KW-0812">Transmembrane</keyword>
<comment type="subcellular location">
    <subcellularLocation>
        <location evidence="1">Membrane</location>
    </subcellularLocation>
</comment>
<proteinExistence type="predicted"/>
<feature type="transmembrane region" description="Helical" evidence="5">
    <location>
        <begin position="164"/>
        <end position="194"/>
    </location>
</feature>
<dbReference type="KEGG" id="sesp:BN6_51250"/>
<gene>
    <name evidence="7" type="ordered locus">BN6_51250</name>
</gene>
<sequence length="299" mass="31943">MLKPVVRYGYVPFMLLGVNGAAIALVASGASKLWLVGLLLTAIGCSFAAERALPYEAAWNSPDGDGGRDIAHAGVNELLLLISVGVIPVLAATVTVADLWPHSWPFVPQVLTAVLVADLGITLVHYASHKIGPLWRFHAVHHSVKRFYGFNGLMKHPLHQTLEMAAGVAPLILVGLPVDVASALALAVAVQLLLQHSNADYRVGAAKYVLALNEGHRFHHLKWAGVGDVNFGLFTLVWDHLLGTFSHDPARRFTSEHLGMAAKPDYPTAYLAQLAEPFRASGACPAEPPDTRSPSGSGQ</sequence>
<dbReference type="eggNOG" id="COG3000">
    <property type="taxonomic scope" value="Bacteria"/>
</dbReference>
<evidence type="ECO:0000256" key="2">
    <source>
        <dbReference type="ARBA" id="ARBA00022692"/>
    </source>
</evidence>
<keyword evidence="3 5" id="KW-1133">Transmembrane helix</keyword>
<feature type="transmembrane region" description="Helical" evidence="5">
    <location>
        <begin position="7"/>
        <end position="27"/>
    </location>
</feature>
<dbReference type="InterPro" id="IPR050307">
    <property type="entry name" value="Sterol_Desaturase_Related"/>
</dbReference>
<evidence type="ECO:0000313" key="8">
    <source>
        <dbReference type="Proteomes" id="UP000006281"/>
    </source>
</evidence>
<dbReference type="GO" id="GO:0016491">
    <property type="term" value="F:oxidoreductase activity"/>
    <property type="evidence" value="ECO:0007669"/>
    <property type="project" value="InterPro"/>
</dbReference>
<dbReference type="GO" id="GO:0005506">
    <property type="term" value="F:iron ion binding"/>
    <property type="evidence" value="ECO:0007669"/>
    <property type="project" value="InterPro"/>
</dbReference>
<evidence type="ECO:0000256" key="5">
    <source>
        <dbReference type="SAM" id="Phobius"/>
    </source>
</evidence>
<accession>K0K213</accession>
<evidence type="ECO:0000313" key="7">
    <source>
        <dbReference type="EMBL" id="CCH32391.1"/>
    </source>
</evidence>
<dbReference type="GO" id="GO:0008610">
    <property type="term" value="P:lipid biosynthetic process"/>
    <property type="evidence" value="ECO:0007669"/>
    <property type="project" value="InterPro"/>
</dbReference>